<accession>A0ABN3P9Y2</accession>
<evidence type="ECO:0000313" key="4">
    <source>
        <dbReference type="EMBL" id="GAA2573463.1"/>
    </source>
</evidence>
<feature type="compositionally biased region" description="Low complexity" evidence="1">
    <location>
        <begin position="25"/>
        <end position="42"/>
    </location>
</feature>
<feature type="compositionally biased region" description="Basic and acidic residues" evidence="1">
    <location>
        <begin position="338"/>
        <end position="351"/>
    </location>
</feature>
<feature type="domain" description="Glucose/Sorbosone dehydrogenase" evidence="3">
    <location>
        <begin position="50"/>
        <end position="341"/>
    </location>
</feature>
<protein>
    <submittedName>
        <fullName evidence="4">PQQ-dependent sugar dehydrogenase</fullName>
    </submittedName>
</protein>
<feature type="chain" id="PRO_5046059115" evidence="2">
    <location>
        <begin position="22"/>
        <end position="357"/>
    </location>
</feature>
<proteinExistence type="predicted"/>
<feature type="signal peptide" evidence="2">
    <location>
        <begin position="1"/>
        <end position="21"/>
    </location>
</feature>
<evidence type="ECO:0000313" key="5">
    <source>
        <dbReference type="Proteomes" id="UP001501509"/>
    </source>
</evidence>
<dbReference type="PANTHER" id="PTHR19328:SF13">
    <property type="entry name" value="HIPL1 PROTEIN"/>
    <property type="match status" value="1"/>
</dbReference>
<feature type="region of interest" description="Disordered" evidence="1">
    <location>
        <begin position="334"/>
        <end position="357"/>
    </location>
</feature>
<keyword evidence="5" id="KW-1185">Reference proteome</keyword>
<comment type="caution">
    <text evidence="4">The sequence shown here is derived from an EMBL/GenBank/DDBJ whole genome shotgun (WGS) entry which is preliminary data.</text>
</comment>
<dbReference type="InterPro" id="IPR011042">
    <property type="entry name" value="6-blade_b-propeller_TolB-like"/>
</dbReference>
<sequence length="357" mass="38258">MRRLALILLLPLAACSSGGGGGEGTASTPAAPATSPQSPAQPRDVTTGLAVPWAIAFLPSGEALVTERDSARLLLVTSQGKATPIGTVPGVAAAGEGGLMGVAVSPTFAQDRLVYLHFTASKDNRVVRFRYDNGIGPLQPVVTGIPKGDNHNGGRIAFGPDRYLYIATGEVYKTELAQDKDSLGGKILRVTPEGEPAPGNPFKSRVWTYGHRNVQGLAWDDKGRMYATEFGQNTYDEINRIEKGKNYGWPEVEGVGGKPQYTDPLLTWTTDESSPSGLAYAKGSLWAAALRGERLWQIPLTANGKVARPVPHFQDRYGRLRAVVQAPDKTLWITTSNKDGRGDPRQGDDRVISLPVD</sequence>
<dbReference type="Proteomes" id="UP001501509">
    <property type="component" value="Unassembled WGS sequence"/>
</dbReference>
<dbReference type="Pfam" id="PF07995">
    <property type="entry name" value="GSDH"/>
    <property type="match status" value="1"/>
</dbReference>
<evidence type="ECO:0000256" key="1">
    <source>
        <dbReference type="SAM" id="MobiDB-lite"/>
    </source>
</evidence>
<evidence type="ECO:0000256" key="2">
    <source>
        <dbReference type="SAM" id="SignalP"/>
    </source>
</evidence>
<keyword evidence="2" id="KW-0732">Signal</keyword>
<gene>
    <name evidence="4" type="ORF">GCM10010411_01420</name>
</gene>
<name>A0ABN3P9Y2_9ACTN</name>
<dbReference type="InterPro" id="IPR011041">
    <property type="entry name" value="Quinoprot_gluc/sorb_DH_b-prop"/>
</dbReference>
<reference evidence="4 5" key="1">
    <citation type="journal article" date="2019" name="Int. J. Syst. Evol. Microbiol.">
        <title>The Global Catalogue of Microorganisms (GCM) 10K type strain sequencing project: providing services to taxonomists for standard genome sequencing and annotation.</title>
        <authorList>
            <consortium name="The Broad Institute Genomics Platform"/>
            <consortium name="The Broad Institute Genome Sequencing Center for Infectious Disease"/>
            <person name="Wu L."/>
            <person name="Ma J."/>
        </authorList>
    </citation>
    <scope>NUCLEOTIDE SEQUENCE [LARGE SCALE GENOMIC DNA]</scope>
    <source>
        <strain evidence="4 5">JCM 6833</strain>
    </source>
</reference>
<feature type="region of interest" description="Disordered" evidence="1">
    <location>
        <begin position="17"/>
        <end position="44"/>
    </location>
</feature>
<dbReference type="PANTHER" id="PTHR19328">
    <property type="entry name" value="HEDGEHOG-INTERACTING PROTEIN"/>
    <property type="match status" value="1"/>
</dbReference>
<dbReference type="RefSeq" id="WP_344536648.1">
    <property type="nucleotide sequence ID" value="NZ_BAAATD010000001.1"/>
</dbReference>
<evidence type="ECO:0000259" key="3">
    <source>
        <dbReference type="Pfam" id="PF07995"/>
    </source>
</evidence>
<dbReference type="SUPFAM" id="SSF50952">
    <property type="entry name" value="Soluble quinoprotein glucose dehydrogenase"/>
    <property type="match status" value="1"/>
</dbReference>
<dbReference type="InterPro" id="IPR012938">
    <property type="entry name" value="Glc/Sorbosone_DH"/>
</dbReference>
<organism evidence="4 5">
    <name type="scientific">Actinomadura fulvescens</name>
    <dbReference type="NCBI Taxonomy" id="46160"/>
    <lineage>
        <taxon>Bacteria</taxon>
        <taxon>Bacillati</taxon>
        <taxon>Actinomycetota</taxon>
        <taxon>Actinomycetes</taxon>
        <taxon>Streptosporangiales</taxon>
        <taxon>Thermomonosporaceae</taxon>
        <taxon>Actinomadura</taxon>
    </lineage>
</organism>
<dbReference type="Gene3D" id="2.120.10.30">
    <property type="entry name" value="TolB, C-terminal domain"/>
    <property type="match status" value="1"/>
</dbReference>
<dbReference type="EMBL" id="BAAATD010000001">
    <property type="protein sequence ID" value="GAA2573463.1"/>
    <property type="molecule type" value="Genomic_DNA"/>
</dbReference>